<evidence type="ECO:0000313" key="2">
    <source>
        <dbReference type="WBParaSite" id="ES5_v2.g24055.t1"/>
    </source>
</evidence>
<evidence type="ECO:0000313" key="1">
    <source>
        <dbReference type="Proteomes" id="UP000887579"/>
    </source>
</evidence>
<reference evidence="2" key="1">
    <citation type="submission" date="2022-11" db="UniProtKB">
        <authorList>
            <consortium name="WormBaseParasite"/>
        </authorList>
    </citation>
    <scope>IDENTIFICATION</scope>
</reference>
<proteinExistence type="predicted"/>
<protein>
    <submittedName>
        <fullName evidence="2">Helicase ATP-binding domain-containing protein</fullName>
    </submittedName>
</protein>
<name>A0AC34G2T0_9BILA</name>
<dbReference type="WBParaSite" id="ES5_v2.g24055.t1">
    <property type="protein sequence ID" value="ES5_v2.g24055.t1"/>
    <property type="gene ID" value="ES5_v2.g24055"/>
</dbReference>
<accession>A0AC34G2T0</accession>
<sequence>MKGGTGCGKTTQVPQFLLEEAAATQQKVRIICTQPRRLPAIAVAERVAKERGEDLPGAVGYHIRLEQKTKYETVLTYCTSGVLSRLLTIDAIAKNVSHIILDEIHEREQNTDYLLIALREALHVRKDLKVILMSATMEGNRETFLKYFKNHSIGVVDIPSRLHNVDKFFLGDVLAMTSYLSGNSEAAPVTGAFPQVEQWAHHDRSSAAGAVATVAMPLPPCNTAPDLNQYGYPHAIHPSASTPSLQITDPIEQIATQITNSQSFVRQSSLYNDSTTAYPTVAAATPYDNYAQQLPGGAPTQNGFYFEGGNGYSNGYLPHETTFNSGFRTNMIPDPMATLCQISSQIGPQPRKFDKEYANNLSRSPYSRETLCDLYNQCDSRYFSNPDIIDHDLIVHVINFLMDSEEKGSILVFLPGYDDILAIPYPTVAAATPYDNYAQQPPGGAPTQNGFYFEGGNGFSNGYLPHETTFNSGFRTNMIPDPMATLCQISSQIGPQPRKFDKEYANNLSRSPYSRETLCDLYNQCDSRYFSNPDIIDHDLIVHVINFLMDSEEKGSILVFLPGYDDILAIRDRLRDHPCTQTRPEIYTLHSQMNSLDQQRVFEEIKDIGARKVILSTNIAE</sequence>
<organism evidence="1 2">
    <name type="scientific">Panagrolaimus sp. ES5</name>
    <dbReference type="NCBI Taxonomy" id="591445"/>
    <lineage>
        <taxon>Eukaryota</taxon>
        <taxon>Metazoa</taxon>
        <taxon>Ecdysozoa</taxon>
        <taxon>Nematoda</taxon>
        <taxon>Chromadorea</taxon>
        <taxon>Rhabditida</taxon>
        <taxon>Tylenchina</taxon>
        <taxon>Panagrolaimomorpha</taxon>
        <taxon>Panagrolaimoidea</taxon>
        <taxon>Panagrolaimidae</taxon>
        <taxon>Panagrolaimus</taxon>
    </lineage>
</organism>
<dbReference type="Proteomes" id="UP000887579">
    <property type="component" value="Unplaced"/>
</dbReference>